<name>A0AAW0GBB6_9APHY</name>
<evidence type="ECO:0000313" key="3">
    <source>
        <dbReference type="Proteomes" id="UP001385951"/>
    </source>
</evidence>
<comment type="caution">
    <text evidence="2">The sequence shown here is derived from an EMBL/GenBank/DDBJ whole genome shotgun (WGS) entry which is preliminary data.</text>
</comment>
<reference evidence="2 3" key="1">
    <citation type="submission" date="2022-09" db="EMBL/GenBank/DDBJ databases">
        <authorList>
            <person name="Palmer J.M."/>
        </authorList>
    </citation>
    <scope>NUCLEOTIDE SEQUENCE [LARGE SCALE GENOMIC DNA]</scope>
    <source>
        <strain evidence="2 3">DSM 7382</strain>
    </source>
</reference>
<feature type="compositionally biased region" description="Polar residues" evidence="1">
    <location>
        <begin position="214"/>
        <end position="226"/>
    </location>
</feature>
<dbReference type="Proteomes" id="UP001385951">
    <property type="component" value="Unassembled WGS sequence"/>
</dbReference>
<evidence type="ECO:0000256" key="1">
    <source>
        <dbReference type="SAM" id="MobiDB-lite"/>
    </source>
</evidence>
<feature type="compositionally biased region" description="Polar residues" evidence="1">
    <location>
        <begin position="626"/>
        <end position="650"/>
    </location>
</feature>
<gene>
    <name evidence="2" type="ORF">QCA50_005950</name>
</gene>
<feature type="region of interest" description="Disordered" evidence="1">
    <location>
        <begin position="602"/>
        <end position="650"/>
    </location>
</feature>
<evidence type="ECO:0000313" key="2">
    <source>
        <dbReference type="EMBL" id="KAK7690848.1"/>
    </source>
</evidence>
<feature type="compositionally biased region" description="Low complexity" evidence="1">
    <location>
        <begin position="320"/>
        <end position="330"/>
    </location>
</feature>
<feature type="compositionally biased region" description="Basic and acidic residues" evidence="1">
    <location>
        <begin position="474"/>
        <end position="484"/>
    </location>
</feature>
<feature type="compositionally biased region" description="Basic and acidic residues" evidence="1">
    <location>
        <begin position="616"/>
        <end position="625"/>
    </location>
</feature>
<feature type="region of interest" description="Disordered" evidence="1">
    <location>
        <begin position="296"/>
        <end position="330"/>
    </location>
</feature>
<keyword evidence="3" id="KW-1185">Reference proteome</keyword>
<feature type="region of interest" description="Disordered" evidence="1">
    <location>
        <begin position="92"/>
        <end position="128"/>
    </location>
</feature>
<sequence length="697" mass="76111">MAGANYMGGRRNFAKARSKDVTAKAQRNHFGKQKVLSASLCKPIVSSRDSLDPSSNPIAKISLAHARQDPSVRRCEQHDSVPGPFSFMVLSPPSKPVQTIPANNRKRPRLPDSSMYSSLMTPPPGKRSSAILREMDLTEPMSLRAEMDRVRAIPDLVGLTQSYVTKRPSMRQRIEPPVSFENPPKTPLTRKHDHPLGSPFREACTPDSHAVLPKTTSRYSPSWATMSTSSGAVFSSSASDFEPMEFDDDPNSDQDDFPDSGYAEPDSPMNRLQTLSTIHSPLPTRQTLNGTASILATKQDDSENTGNSDSINWDFDKLTPSSPSPDVSSYASPFLDKTGERANTQTSNGLFVSVANESNSGDLSTPIPLCSSPISRNKMQSCLYSSSSPDSFTEETLWDLTEGHLFDSDADSWTTIKSRILSLADHTSKTKPTSLNNLSILRLTTDRRGVGYIEEPLSLSGEFSIEEAANPVKSPEDTGLHDPNLDQPSSMSHSNPPDNTTALLPGEHHLPSLVLPFIDLPNKFPQTPSRTQTSSLHAFIQDLGVASVTQSDFDIAPYSADLFTYSNQDSLTCIDRAGIDKLLATIPSMQSPPSSLNMPYDAMSSWSREGSPLSRDLLDDNDSAHRTPTSCHTENVAQEDPNSSTISFSPSTTRLRASTGLHTSPEISLVSNDTFEHRVVPGPALFSDFDDRSDDEE</sequence>
<accession>A0AAW0GBB6</accession>
<feature type="region of interest" description="Disordered" evidence="1">
    <location>
        <begin position="470"/>
        <end position="506"/>
    </location>
</feature>
<feature type="compositionally biased region" description="Low complexity" evidence="1">
    <location>
        <begin position="227"/>
        <end position="239"/>
    </location>
</feature>
<protein>
    <submittedName>
        <fullName evidence="2">Uncharacterized protein</fullName>
    </submittedName>
</protein>
<dbReference type="EMBL" id="JASBNA010000006">
    <property type="protein sequence ID" value="KAK7690848.1"/>
    <property type="molecule type" value="Genomic_DNA"/>
</dbReference>
<feature type="region of interest" description="Disordered" evidence="1">
    <location>
        <begin position="170"/>
        <end position="269"/>
    </location>
</feature>
<organism evidence="2 3">
    <name type="scientific">Cerrena zonata</name>
    <dbReference type="NCBI Taxonomy" id="2478898"/>
    <lineage>
        <taxon>Eukaryota</taxon>
        <taxon>Fungi</taxon>
        <taxon>Dikarya</taxon>
        <taxon>Basidiomycota</taxon>
        <taxon>Agaricomycotina</taxon>
        <taxon>Agaricomycetes</taxon>
        <taxon>Polyporales</taxon>
        <taxon>Cerrenaceae</taxon>
        <taxon>Cerrena</taxon>
    </lineage>
</organism>
<feature type="compositionally biased region" description="Polar residues" evidence="1">
    <location>
        <begin position="486"/>
        <end position="502"/>
    </location>
</feature>
<proteinExistence type="predicted"/>
<feature type="compositionally biased region" description="Acidic residues" evidence="1">
    <location>
        <begin position="242"/>
        <end position="258"/>
    </location>
</feature>
<dbReference type="AlphaFoldDB" id="A0AAW0GBB6"/>